<keyword evidence="3" id="KW-1185">Reference proteome</keyword>
<evidence type="ECO:0000313" key="2">
    <source>
        <dbReference type="EMBL" id="MBW6400947.1"/>
    </source>
</evidence>
<evidence type="ECO:0000313" key="3">
    <source>
        <dbReference type="Proteomes" id="UP001196565"/>
    </source>
</evidence>
<dbReference type="Pfam" id="PF22011">
    <property type="entry name" value="DUF6931"/>
    <property type="match status" value="1"/>
</dbReference>
<dbReference type="InterPro" id="IPR053855">
    <property type="entry name" value="DUF6931"/>
</dbReference>
<proteinExistence type="predicted"/>
<feature type="region of interest" description="Disordered" evidence="1">
    <location>
        <begin position="178"/>
        <end position="225"/>
    </location>
</feature>
<feature type="compositionally biased region" description="Pro residues" evidence="1">
    <location>
        <begin position="193"/>
        <end position="225"/>
    </location>
</feature>
<protein>
    <submittedName>
        <fullName evidence="2">Uncharacterized protein</fullName>
    </submittedName>
</protein>
<dbReference type="Proteomes" id="UP001196565">
    <property type="component" value="Unassembled WGS sequence"/>
</dbReference>
<dbReference type="RefSeq" id="WP_219765513.1">
    <property type="nucleotide sequence ID" value="NZ_JAHYBZ010000009.1"/>
</dbReference>
<dbReference type="EMBL" id="JAHYBZ010000009">
    <property type="protein sequence ID" value="MBW6400947.1"/>
    <property type="molecule type" value="Genomic_DNA"/>
</dbReference>
<comment type="caution">
    <text evidence="2">The sequence shown here is derived from an EMBL/GenBank/DDBJ whole genome shotgun (WGS) entry which is preliminary data.</text>
</comment>
<name>A0ABS7AF67_9PROT</name>
<reference evidence="2 3" key="1">
    <citation type="submission" date="2021-07" db="EMBL/GenBank/DDBJ databases">
        <authorList>
            <person name="So Y."/>
        </authorList>
    </citation>
    <scope>NUCLEOTIDE SEQUENCE [LARGE SCALE GENOMIC DNA]</scope>
    <source>
        <strain evidence="2 3">HJA6</strain>
    </source>
</reference>
<gene>
    <name evidence="2" type="ORF">KPL78_24020</name>
</gene>
<evidence type="ECO:0000256" key="1">
    <source>
        <dbReference type="SAM" id="MobiDB-lite"/>
    </source>
</evidence>
<sequence>MTQIPPKLAVPLAPLLPRLELDGDGQAAIAGADSAGAGVERLVAAGRHQDAVKLVAHALPKREAVWWACMCARAIPDAALPPEDGGAITAAEGWVRRPDEPARRAAAAAAEKTKFATPESWTAMGAFWSGGSMAPEGQMAVPPPDHLTATAVTGAVMLAAVRHVPDKQKERLERFLVSARDIAGGGAGRLQPEDPPPPPPPEEPPPAIKPRPIPAPPPAPRPRMP</sequence>
<accession>A0ABS7AF67</accession>
<organism evidence="2 3">
    <name type="scientific">Roseomonas alba</name>
    <dbReference type="NCBI Taxonomy" id="2846776"/>
    <lineage>
        <taxon>Bacteria</taxon>
        <taxon>Pseudomonadati</taxon>
        <taxon>Pseudomonadota</taxon>
        <taxon>Alphaproteobacteria</taxon>
        <taxon>Acetobacterales</taxon>
        <taxon>Roseomonadaceae</taxon>
        <taxon>Roseomonas</taxon>
    </lineage>
</organism>